<reference evidence="2" key="1">
    <citation type="submission" date="2007-03" db="EMBL/GenBank/DDBJ databases">
        <title>Annotation of Culex pipiens quinquefasciatus.</title>
        <authorList>
            <consortium name="The Broad Institute Genome Sequencing Platform"/>
            <person name="Atkinson P.W."/>
            <person name="Hemingway J."/>
            <person name="Christensen B.M."/>
            <person name="Higgs S."/>
            <person name="Kodira C."/>
            <person name="Hannick L."/>
            <person name="Megy K."/>
            <person name="O'Leary S."/>
            <person name="Pearson M."/>
            <person name="Haas B.J."/>
            <person name="Mauceli E."/>
            <person name="Wortman J.R."/>
            <person name="Lee N.H."/>
            <person name="Guigo R."/>
            <person name="Stanke M."/>
            <person name="Alvarado L."/>
            <person name="Amedeo P."/>
            <person name="Antoine C.H."/>
            <person name="Arensburger P."/>
            <person name="Bidwell S.L."/>
            <person name="Crawford M."/>
            <person name="Camaro F."/>
            <person name="Devon K."/>
            <person name="Engels R."/>
            <person name="Hammond M."/>
            <person name="Howarth C."/>
            <person name="Koehrsen M."/>
            <person name="Lawson D."/>
            <person name="Montgomery P."/>
            <person name="Nene V."/>
            <person name="Nusbaum C."/>
            <person name="Puiu D."/>
            <person name="Romero-Severson J."/>
            <person name="Severson D.W."/>
            <person name="Shumway M."/>
            <person name="Sisk P."/>
            <person name="Stolte C."/>
            <person name="Zeng Q."/>
            <person name="Eisenstadt E."/>
            <person name="Fraser-Liggett C."/>
            <person name="Strausberg R."/>
            <person name="Galagan J."/>
            <person name="Birren B."/>
            <person name="Collins F.H."/>
        </authorList>
    </citation>
    <scope>NUCLEOTIDE SEQUENCE [LARGE SCALE GENOMIC DNA]</scope>
    <source>
        <strain evidence="2">JHB</strain>
    </source>
</reference>
<accession>B0XJT2</accession>
<evidence type="ECO:0000313" key="4">
    <source>
        <dbReference type="Proteomes" id="UP000002320"/>
    </source>
</evidence>
<feature type="signal peptide" evidence="1">
    <location>
        <begin position="1"/>
        <end position="19"/>
    </location>
</feature>
<protein>
    <submittedName>
        <fullName evidence="2 3">Uncharacterized protein</fullName>
    </submittedName>
</protein>
<keyword evidence="4" id="KW-1185">Reference proteome</keyword>
<dbReference type="AlphaFoldDB" id="B0XJT2"/>
<proteinExistence type="predicted"/>
<dbReference type="VEuPathDB" id="VectorBase:CQUJHB020394"/>
<keyword evidence="1" id="KW-0732">Signal</keyword>
<gene>
    <name evidence="3" type="primary">6053890</name>
    <name evidence="2" type="ORF">CpipJ_CPIJ019491</name>
</gene>
<dbReference type="VEuPathDB" id="VectorBase:CQUJHB020259"/>
<evidence type="ECO:0000313" key="2">
    <source>
        <dbReference type="EMBL" id="EDS30688.1"/>
    </source>
</evidence>
<dbReference type="VEuPathDB" id="VectorBase:CPIJ019491"/>
<reference evidence="3" key="2">
    <citation type="submission" date="2020-05" db="UniProtKB">
        <authorList>
            <consortium name="EnsemblMetazoa"/>
        </authorList>
    </citation>
    <scope>IDENTIFICATION</scope>
    <source>
        <strain evidence="3">JHB</strain>
    </source>
</reference>
<sequence length="243" mass="27987">MKVDRCFFVVLLGIQLIRAFNPDAPGYVLRAIEYLTAVHGGVFCAVFYDVAPQYPRENVFNEVLKSPRLDHVMKYVLDGTEHEKIYELPRKPSLLINIVVQGVKPQLHETVPGIAVYWDSGFADVFKEVAFDYERMQPFYVVLNYEHFSGYEMYSTSYRNSLISAFRFVHITLVEAGLLDLWKRQWRDTLRSKYIGRRPRVDISEKADLNFDDMQPAWMALGVGLLASFVGFLGELNPSSQNV</sequence>
<organism>
    <name type="scientific">Culex quinquefasciatus</name>
    <name type="common">Southern house mosquito</name>
    <name type="synonym">Culex pungens</name>
    <dbReference type="NCBI Taxonomy" id="7176"/>
    <lineage>
        <taxon>Eukaryota</taxon>
        <taxon>Metazoa</taxon>
        <taxon>Ecdysozoa</taxon>
        <taxon>Arthropoda</taxon>
        <taxon>Hexapoda</taxon>
        <taxon>Insecta</taxon>
        <taxon>Pterygota</taxon>
        <taxon>Neoptera</taxon>
        <taxon>Endopterygota</taxon>
        <taxon>Diptera</taxon>
        <taxon>Nematocera</taxon>
        <taxon>Culicoidea</taxon>
        <taxon>Culicidae</taxon>
        <taxon>Culicinae</taxon>
        <taxon>Culicini</taxon>
        <taxon>Culex</taxon>
        <taxon>Culex</taxon>
    </lineage>
</organism>
<evidence type="ECO:0000256" key="1">
    <source>
        <dbReference type="SAM" id="SignalP"/>
    </source>
</evidence>
<dbReference type="Proteomes" id="UP000002320">
    <property type="component" value="Unassembled WGS sequence"/>
</dbReference>
<dbReference type="OrthoDB" id="7744623at2759"/>
<dbReference type="EMBL" id="DS233595">
    <property type="protein sequence ID" value="EDS30688.1"/>
    <property type="molecule type" value="Genomic_DNA"/>
</dbReference>
<evidence type="ECO:0000313" key="3">
    <source>
        <dbReference type="EnsemblMetazoa" id="CPIJ019491-PA"/>
    </source>
</evidence>
<name>B0XJT2_CULQU</name>
<dbReference type="EnsemblMetazoa" id="CPIJ019491-RA">
    <property type="protein sequence ID" value="CPIJ019491-PA"/>
    <property type="gene ID" value="CPIJ019491"/>
</dbReference>
<feature type="chain" id="PRO_5014567400" evidence="1">
    <location>
        <begin position="20"/>
        <end position="243"/>
    </location>
</feature>
<dbReference type="InParanoid" id="B0XJT2"/>
<dbReference type="HOGENOM" id="CLU_1143522_0_0_1"/>
<dbReference type="KEGG" id="cqu:CpipJ_CPIJ019491"/>